<dbReference type="OMA" id="DEMYNDC"/>
<feature type="compositionally biased region" description="Low complexity" evidence="1">
    <location>
        <begin position="259"/>
        <end position="277"/>
    </location>
</feature>
<gene>
    <name evidence="5" type="ORF">HYPSUDRAFT_1090663</name>
</gene>
<dbReference type="InterPro" id="IPR036020">
    <property type="entry name" value="WW_dom_sf"/>
</dbReference>
<evidence type="ECO:0000259" key="2">
    <source>
        <dbReference type="PROSITE" id="PS50020"/>
    </source>
</evidence>
<feature type="domain" description="MyTH4" evidence="4">
    <location>
        <begin position="497"/>
        <end position="677"/>
    </location>
</feature>
<feature type="domain" description="Rho-GAP" evidence="3">
    <location>
        <begin position="688"/>
        <end position="878"/>
    </location>
</feature>
<feature type="compositionally biased region" description="Polar residues" evidence="1">
    <location>
        <begin position="27"/>
        <end position="36"/>
    </location>
</feature>
<dbReference type="Gene3D" id="1.10.555.10">
    <property type="entry name" value="Rho GTPase activation protein"/>
    <property type="match status" value="1"/>
</dbReference>
<dbReference type="PROSITE" id="PS51016">
    <property type="entry name" value="MYTH4"/>
    <property type="match status" value="1"/>
</dbReference>
<dbReference type="InterPro" id="IPR000857">
    <property type="entry name" value="MyTH4_dom"/>
</dbReference>
<dbReference type="Pfam" id="PF00620">
    <property type="entry name" value="RhoGAP"/>
    <property type="match status" value="1"/>
</dbReference>
<protein>
    <recommendedName>
        <fullName evidence="7">Rho-GAP domain-containing protein</fullName>
    </recommendedName>
</protein>
<dbReference type="InterPro" id="IPR001202">
    <property type="entry name" value="WW_dom"/>
</dbReference>
<dbReference type="GO" id="GO:0007165">
    <property type="term" value="P:signal transduction"/>
    <property type="evidence" value="ECO:0007669"/>
    <property type="project" value="InterPro"/>
</dbReference>
<dbReference type="Gene3D" id="1.25.40.530">
    <property type="entry name" value="MyTH4 domain"/>
    <property type="match status" value="1"/>
</dbReference>
<dbReference type="InterPro" id="IPR008936">
    <property type="entry name" value="Rho_GTPase_activation_prot"/>
</dbReference>
<dbReference type="InterPro" id="IPR038185">
    <property type="entry name" value="MyTH4_dom_sf"/>
</dbReference>
<dbReference type="FunFam" id="1.10.555.10:FF:000045">
    <property type="entry name" value="RhoGAP domain containing protein"/>
    <property type="match status" value="1"/>
</dbReference>
<feature type="compositionally biased region" description="Basic and acidic residues" evidence="1">
    <location>
        <begin position="278"/>
        <end position="310"/>
    </location>
</feature>
<evidence type="ECO:0000259" key="3">
    <source>
        <dbReference type="PROSITE" id="PS50238"/>
    </source>
</evidence>
<feature type="region of interest" description="Disordered" evidence="1">
    <location>
        <begin position="340"/>
        <end position="396"/>
    </location>
</feature>
<dbReference type="EMBL" id="KN817564">
    <property type="protein sequence ID" value="KJA20784.1"/>
    <property type="molecule type" value="Genomic_DNA"/>
</dbReference>
<sequence length="909" mass="99978">MPPHRSFLSTDTQTSFVFTDTPVCMQLTASTSTQEGPASQSPPPSAEAPAAPATSTPQSHTQTPPKAAARQQQSARPPARPSAPATPTHDSSGDDATWGANFWVTLVDPQSQTSFFACPATGQVSWDPPAGTFVLPPSEEGEWWELSDESRGGLPYYYQTKTGETKWERPSGFVIPLGILQNTAVGRRLSQTTFDHFSKLIPTTQKGHPSVQITEAQPSNNGAKFSARKSISVEPASANFAPSKRHNITSVQLTPIPGSPNASDASAPPSVASPRSVSESRDRLNVPQDRDSPGRRSLNERQSREPDSPTRPRAKSTVYTSVRAQQPQSLAAALEILSTSHSDGGQGSIGRSFIEGSTVESGSNGYATDTPSTPSKRKVQNPPPSPSRPIPETPKFRPTVGGKAISGPILNPTATFQMSPVKNRANGKPIAIESSLRSFPGASVATLNSGTYPILPHELASDIQQFSESDYAKQYFSTHRTGFIFRRRVPVAQLMTWQKAPLTSPLLVLRNTLQKDAVKVFKVIQHIMGDREREKPVNVRLQPDSHVSMVNSVNASTTSLSTLTIGILEEERWLLSEGLKHGELRDEIYCQLMKQLTSNPSKESVFKGWQLLCVLLITFPPSKNFETYLQSFIQNHTTQQEGRVDIMAKYCQRRLTSISKKGPRGKPPMIAEIETASDAAFNPSTFGESLDAIIRLQERNYPHQQIPIILPFLADGILALGGTKSEGIFRVPGDNDSVSGLKLRIDRGYYTLDSVDDPHVLASLMKLWLRELCDPLIPEELYNECIQHAKDPEACIQIVERLPTINRRVVLFVVSFLQLFLEDRTQATTKMTPANLALVMAPNLLRCNSESMAVVFTNAQYEQIFVYNLLLHLHCDDVDTDYKPIHGLGAVANMPAPKKPRNRSRRRER</sequence>
<dbReference type="STRING" id="945553.A0A0D2NPS9"/>
<accession>A0A0D2NPS9</accession>
<organism evidence="5 6">
    <name type="scientific">Hypholoma sublateritium (strain FD-334 SS-4)</name>
    <dbReference type="NCBI Taxonomy" id="945553"/>
    <lineage>
        <taxon>Eukaryota</taxon>
        <taxon>Fungi</taxon>
        <taxon>Dikarya</taxon>
        <taxon>Basidiomycota</taxon>
        <taxon>Agaricomycotina</taxon>
        <taxon>Agaricomycetes</taxon>
        <taxon>Agaricomycetidae</taxon>
        <taxon>Agaricales</taxon>
        <taxon>Agaricineae</taxon>
        <taxon>Strophariaceae</taxon>
        <taxon>Hypholoma</taxon>
    </lineage>
</organism>
<dbReference type="GO" id="GO:0005856">
    <property type="term" value="C:cytoskeleton"/>
    <property type="evidence" value="ECO:0007669"/>
    <property type="project" value="InterPro"/>
</dbReference>
<feature type="compositionally biased region" description="Polar residues" evidence="1">
    <location>
        <begin position="201"/>
        <end position="223"/>
    </location>
</feature>
<dbReference type="SUPFAM" id="SSF51045">
    <property type="entry name" value="WW domain"/>
    <property type="match status" value="1"/>
</dbReference>
<dbReference type="CDD" id="cd00201">
    <property type="entry name" value="WW"/>
    <property type="match status" value="1"/>
</dbReference>
<dbReference type="PANTHER" id="PTHR45876">
    <property type="entry name" value="FI04035P"/>
    <property type="match status" value="1"/>
</dbReference>
<dbReference type="GO" id="GO:0005737">
    <property type="term" value="C:cytoplasm"/>
    <property type="evidence" value="ECO:0007669"/>
    <property type="project" value="TreeGrafter"/>
</dbReference>
<dbReference type="PROSITE" id="PS50238">
    <property type="entry name" value="RHOGAP"/>
    <property type="match status" value="1"/>
</dbReference>
<feature type="domain" description="WW" evidence="2">
    <location>
        <begin position="144"/>
        <end position="172"/>
    </location>
</feature>
<dbReference type="Gene3D" id="2.20.70.10">
    <property type="match status" value="1"/>
</dbReference>
<dbReference type="SMART" id="SM00324">
    <property type="entry name" value="RhoGAP"/>
    <property type="match status" value="1"/>
</dbReference>
<feature type="compositionally biased region" description="Pro residues" evidence="1">
    <location>
        <begin position="381"/>
        <end position="392"/>
    </location>
</feature>
<evidence type="ECO:0008006" key="7">
    <source>
        <dbReference type="Google" id="ProtNLM"/>
    </source>
</evidence>
<proteinExistence type="predicted"/>
<dbReference type="PANTHER" id="PTHR45876:SF8">
    <property type="entry name" value="FI04035P"/>
    <property type="match status" value="1"/>
</dbReference>
<evidence type="ECO:0000313" key="6">
    <source>
        <dbReference type="Proteomes" id="UP000054270"/>
    </source>
</evidence>
<dbReference type="AlphaFoldDB" id="A0A0D2NPS9"/>
<feature type="region of interest" description="Disordered" evidence="1">
    <location>
        <begin position="201"/>
        <end position="325"/>
    </location>
</feature>
<dbReference type="GO" id="GO:0005096">
    <property type="term" value="F:GTPase activator activity"/>
    <property type="evidence" value="ECO:0007669"/>
    <property type="project" value="TreeGrafter"/>
</dbReference>
<feature type="region of interest" description="Disordered" evidence="1">
    <location>
        <begin position="27"/>
        <end position="96"/>
    </location>
</feature>
<name>A0A0D2NPS9_HYPSF</name>
<feature type="compositionally biased region" description="Polar residues" evidence="1">
    <location>
        <begin position="358"/>
        <end position="374"/>
    </location>
</feature>
<dbReference type="PROSITE" id="PS50020">
    <property type="entry name" value="WW_DOMAIN_2"/>
    <property type="match status" value="1"/>
</dbReference>
<reference evidence="6" key="1">
    <citation type="submission" date="2014-04" db="EMBL/GenBank/DDBJ databases">
        <title>Evolutionary Origins and Diversification of the Mycorrhizal Mutualists.</title>
        <authorList>
            <consortium name="DOE Joint Genome Institute"/>
            <consortium name="Mycorrhizal Genomics Consortium"/>
            <person name="Kohler A."/>
            <person name="Kuo A."/>
            <person name="Nagy L.G."/>
            <person name="Floudas D."/>
            <person name="Copeland A."/>
            <person name="Barry K.W."/>
            <person name="Cichocki N."/>
            <person name="Veneault-Fourrey C."/>
            <person name="LaButti K."/>
            <person name="Lindquist E.A."/>
            <person name="Lipzen A."/>
            <person name="Lundell T."/>
            <person name="Morin E."/>
            <person name="Murat C."/>
            <person name="Riley R."/>
            <person name="Ohm R."/>
            <person name="Sun H."/>
            <person name="Tunlid A."/>
            <person name="Henrissat B."/>
            <person name="Grigoriev I.V."/>
            <person name="Hibbett D.S."/>
            <person name="Martin F."/>
        </authorList>
    </citation>
    <scope>NUCLEOTIDE SEQUENCE [LARGE SCALE GENOMIC DNA]</scope>
    <source>
        <strain evidence="6">FD-334 SS-4</strain>
    </source>
</reference>
<feature type="compositionally biased region" description="Low complexity" evidence="1">
    <location>
        <begin position="47"/>
        <end position="88"/>
    </location>
</feature>
<dbReference type="SMART" id="SM00139">
    <property type="entry name" value="MyTH4"/>
    <property type="match status" value="1"/>
</dbReference>
<keyword evidence="6" id="KW-1185">Reference proteome</keyword>
<evidence type="ECO:0000259" key="4">
    <source>
        <dbReference type="PROSITE" id="PS51016"/>
    </source>
</evidence>
<dbReference type="Pfam" id="PF00784">
    <property type="entry name" value="MyTH4"/>
    <property type="match status" value="1"/>
</dbReference>
<dbReference type="Proteomes" id="UP000054270">
    <property type="component" value="Unassembled WGS sequence"/>
</dbReference>
<evidence type="ECO:0000313" key="5">
    <source>
        <dbReference type="EMBL" id="KJA20784.1"/>
    </source>
</evidence>
<evidence type="ECO:0000256" key="1">
    <source>
        <dbReference type="SAM" id="MobiDB-lite"/>
    </source>
</evidence>
<dbReference type="InterPro" id="IPR000198">
    <property type="entry name" value="RhoGAP_dom"/>
</dbReference>
<dbReference type="SUPFAM" id="SSF48350">
    <property type="entry name" value="GTPase activation domain, GAP"/>
    <property type="match status" value="1"/>
</dbReference>
<dbReference type="OrthoDB" id="437889at2759"/>